<evidence type="ECO:0000313" key="5">
    <source>
        <dbReference type="RefSeq" id="XP_046590282.1"/>
    </source>
</evidence>
<dbReference type="Gene3D" id="3.40.50.300">
    <property type="entry name" value="P-loop containing nucleotide triphosphate hydrolases"/>
    <property type="match status" value="1"/>
</dbReference>
<keyword evidence="4" id="KW-1185">Reference proteome</keyword>
<organism evidence="4 5">
    <name type="scientific">Neodiprion lecontei</name>
    <name type="common">Redheaded pine sawfly</name>
    <dbReference type="NCBI Taxonomy" id="441921"/>
    <lineage>
        <taxon>Eukaryota</taxon>
        <taxon>Metazoa</taxon>
        <taxon>Ecdysozoa</taxon>
        <taxon>Arthropoda</taxon>
        <taxon>Hexapoda</taxon>
        <taxon>Insecta</taxon>
        <taxon>Pterygota</taxon>
        <taxon>Neoptera</taxon>
        <taxon>Endopterygota</taxon>
        <taxon>Hymenoptera</taxon>
        <taxon>Tenthredinoidea</taxon>
        <taxon>Diprionidae</taxon>
        <taxon>Diprioninae</taxon>
        <taxon>Neodiprion</taxon>
    </lineage>
</organism>
<dbReference type="GO" id="GO:0016301">
    <property type="term" value="F:kinase activity"/>
    <property type="evidence" value="ECO:0007669"/>
    <property type="project" value="UniProtKB-KW"/>
</dbReference>
<sequence>MLGTVDAIKRNLIIPPRFVPYMEKHRIYELFHELATELLIKRPDDHISYLKQCIQHAALNRDVPRIIVLAPPDFDKMRLAEALQEELGVRPITISDIHQVTSTCMHLSCANAEDFARNLKNILRTGMLNDSGWTLVDCREDGDMVTDFQVSKQSRSVHYLTPEQRAYEKHLRGLQIAYSDSLIEVDVGDRSIEELAKDCAILAKMRKHCGAPSIFRVAIIGSRGSGSRTVARHLCQRFHLVHVDFEKILQQARMQDSPLGKTLRMCINSDCCHLRSKRDYVQKYILDYECMKRGWVLTGYPINEQDFRLLDMLATPPNRVIFLDVDSFTCKQRLLGRRVNMYTGSKHNLTSDNSIEEKIDQLAAHPEDYRSNVERQIKEYEDNVTAMMNYAGASATIIDGSGSASTVRELTEACLMRPAPCAPPRVPARARDINAEDIEFDPDDEIDPRVFDGIRFPEAKVSLI</sequence>
<name>A0ABM3FQI6_NEOLC</name>
<reference evidence="5" key="1">
    <citation type="submission" date="2025-08" db="UniProtKB">
        <authorList>
            <consortium name="RefSeq"/>
        </authorList>
    </citation>
    <scope>IDENTIFICATION</scope>
    <source>
        <tissue evidence="5">Thorax and Abdomen</tissue>
    </source>
</reference>
<keyword evidence="3 5" id="KW-0418">Kinase</keyword>
<keyword evidence="1" id="KW-0808">Transferase</keyword>
<dbReference type="PANTHER" id="PTHR23359">
    <property type="entry name" value="NUCLEOTIDE KINASE"/>
    <property type="match status" value="1"/>
</dbReference>
<dbReference type="SUPFAM" id="SSF52540">
    <property type="entry name" value="P-loop containing nucleoside triphosphate hydrolases"/>
    <property type="match status" value="1"/>
</dbReference>
<dbReference type="RefSeq" id="XP_046590282.1">
    <property type="nucleotide sequence ID" value="XM_046734326.1"/>
</dbReference>
<protein>
    <submittedName>
        <fullName evidence="5">Adenylate kinase 8</fullName>
    </submittedName>
</protein>
<dbReference type="InterPro" id="IPR000850">
    <property type="entry name" value="Adenylat/UMP-CMP_kin"/>
</dbReference>
<evidence type="ECO:0000256" key="3">
    <source>
        <dbReference type="ARBA" id="ARBA00022777"/>
    </source>
</evidence>
<dbReference type="Pfam" id="PF00406">
    <property type="entry name" value="ADK"/>
    <property type="match status" value="1"/>
</dbReference>
<keyword evidence="2" id="KW-0547">Nucleotide-binding</keyword>
<proteinExistence type="predicted"/>
<evidence type="ECO:0000313" key="4">
    <source>
        <dbReference type="Proteomes" id="UP000829291"/>
    </source>
</evidence>
<dbReference type="GeneID" id="107223477"/>
<evidence type="ECO:0000256" key="2">
    <source>
        <dbReference type="ARBA" id="ARBA00022741"/>
    </source>
</evidence>
<dbReference type="InterPro" id="IPR027417">
    <property type="entry name" value="P-loop_NTPase"/>
</dbReference>
<dbReference type="CDD" id="cd22979">
    <property type="entry name" value="DD_AK8"/>
    <property type="match status" value="1"/>
</dbReference>
<dbReference type="Proteomes" id="UP000829291">
    <property type="component" value="Chromosome 3"/>
</dbReference>
<evidence type="ECO:0000256" key="1">
    <source>
        <dbReference type="ARBA" id="ARBA00022679"/>
    </source>
</evidence>
<gene>
    <name evidence="5" type="primary">LOC107223477</name>
</gene>
<accession>A0ABM3FQI6</accession>